<dbReference type="InterPro" id="IPR009078">
    <property type="entry name" value="Ferritin-like_SF"/>
</dbReference>
<dbReference type="Gene3D" id="1.20.1260.10">
    <property type="match status" value="1"/>
</dbReference>
<dbReference type="RefSeq" id="WP_378025015.1">
    <property type="nucleotide sequence ID" value="NZ_JBHSKG010000030.1"/>
</dbReference>
<protein>
    <submittedName>
        <fullName evidence="3">Ferritin-like domain-containing protein</fullName>
    </submittedName>
</protein>
<evidence type="ECO:0000259" key="2">
    <source>
        <dbReference type="Pfam" id="PF12902"/>
    </source>
</evidence>
<accession>A0ABV9ZNT2</accession>
<dbReference type="Pfam" id="PF12902">
    <property type="entry name" value="Ferritin-like"/>
    <property type="match status" value="1"/>
</dbReference>
<dbReference type="Proteomes" id="UP001596175">
    <property type="component" value="Unassembled WGS sequence"/>
</dbReference>
<evidence type="ECO:0000313" key="4">
    <source>
        <dbReference type="Proteomes" id="UP001596175"/>
    </source>
</evidence>
<name>A0ABV9ZNT2_9PSEU</name>
<keyword evidence="4" id="KW-1185">Reference proteome</keyword>
<feature type="compositionally biased region" description="Basic and acidic residues" evidence="1">
    <location>
        <begin position="560"/>
        <end position="569"/>
    </location>
</feature>
<dbReference type="InterPro" id="IPR012347">
    <property type="entry name" value="Ferritin-like"/>
</dbReference>
<evidence type="ECO:0000313" key="3">
    <source>
        <dbReference type="EMBL" id="MFC5142930.1"/>
    </source>
</evidence>
<proteinExistence type="predicted"/>
<organism evidence="3 4">
    <name type="scientific">Actinomycetospora rhizophila</name>
    <dbReference type="NCBI Taxonomy" id="1416876"/>
    <lineage>
        <taxon>Bacteria</taxon>
        <taxon>Bacillati</taxon>
        <taxon>Actinomycetota</taxon>
        <taxon>Actinomycetes</taxon>
        <taxon>Pseudonocardiales</taxon>
        <taxon>Pseudonocardiaceae</taxon>
        <taxon>Actinomycetospora</taxon>
    </lineage>
</organism>
<dbReference type="EMBL" id="JBHSKG010000030">
    <property type="protein sequence ID" value="MFC5142930.1"/>
    <property type="molecule type" value="Genomic_DNA"/>
</dbReference>
<sequence length="650" mass="70627">MPDPADPVHDPPLEPRDEAVFLLTAAAEVEHALMVQYLYAAYSVRVVDGDPQQSELAAVRDLLLQVAREEMGHLATVQNLLLLVGGSLHLGRGDSSQADGVHPFRFALEPVSSASLAKYVIAESPAKPPAEMTTQDLAQLEAIRQEAEAANGGMPVRHVGQIFARLAHLLSDPVAGVLDTDFALDAAGRQATFADWGLEARSPDTGEALVVESFTGSDLAAVRAAAVAAVHRVGAQGEGFDLEPAGPGSESHFERFLDLYRRVSALDAAGVVVARPLAVNPTTAQEGTEPGRIVAPRARAWAALFDLRYRLLLGQLGHFLLVDQPCYSSANSPERGDRTARGLLLAGTFDEMRRLAKIAGHLVLLPQQDPETATRAGPPFGLPYTLNLPDRDRLRWRSHLDVSRAAGRLIRDELLDPAAPDGFLEDVLAADGRAQTIMTALAAGQAVPPGSLPAGFAKVTTILEEAVRGFTIVSPIHGNFWAGRSRDEVVDGPPRTVRRNADGSTDTDPDRSPLVQRLEHANPTMRMPRFRPPVPPERVEYIREWIRAGAPDDVPPDPDGLQRERDPRTEGSAPPPGPLSFEIDIKGLFRASPDRSAMMFRFDLHRYEDVRDHASEIESRLLDGSMPCDTPWPPERIAVFSRWITDGLRP</sequence>
<feature type="domain" description="Iminophenyl-pyruvate dimer synthase" evidence="2">
    <location>
        <begin position="23"/>
        <end position="260"/>
    </location>
</feature>
<comment type="caution">
    <text evidence="3">The sequence shown here is derived from an EMBL/GenBank/DDBJ whole genome shotgun (WGS) entry which is preliminary data.</text>
</comment>
<reference evidence="4" key="1">
    <citation type="journal article" date="2019" name="Int. J. Syst. Evol. Microbiol.">
        <title>The Global Catalogue of Microorganisms (GCM) 10K type strain sequencing project: providing services to taxonomists for standard genome sequencing and annotation.</title>
        <authorList>
            <consortium name="The Broad Institute Genomics Platform"/>
            <consortium name="The Broad Institute Genome Sequencing Center for Infectious Disease"/>
            <person name="Wu L."/>
            <person name="Ma J."/>
        </authorList>
    </citation>
    <scope>NUCLEOTIDE SEQUENCE [LARGE SCALE GENOMIC DNA]</scope>
    <source>
        <strain evidence="4">XZYJ18</strain>
    </source>
</reference>
<feature type="region of interest" description="Disordered" evidence="1">
    <location>
        <begin position="484"/>
        <end position="513"/>
    </location>
</feature>
<gene>
    <name evidence="3" type="ORF">ACFPK1_32230</name>
</gene>
<feature type="region of interest" description="Disordered" evidence="1">
    <location>
        <begin position="548"/>
        <end position="580"/>
    </location>
</feature>
<dbReference type="SUPFAM" id="SSF47240">
    <property type="entry name" value="Ferritin-like"/>
    <property type="match status" value="1"/>
</dbReference>
<evidence type="ECO:0000256" key="1">
    <source>
        <dbReference type="SAM" id="MobiDB-lite"/>
    </source>
</evidence>
<dbReference type="InterPro" id="IPR026820">
    <property type="entry name" value="VioB/RebD_dom"/>
</dbReference>